<dbReference type="GO" id="GO:0016874">
    <property type="term" value="F:ligase activity"/>
    <property type="evidence" value="ECO:0007669"/>
    <property type="project" value="UniProtKB-KW"/>
</dbReference>
<dbReference type="AlphaFoldDB" id="D8IQD7"/>
<evidence type="ECO:0000256" key="5">
    <source>
        <dbReference type="SAM" id="Phobius"/>
    </source>
</evidence>
<dbReference type="RefSeq" id="WP_013235512.1">
    <property type="nucleotide sequence ID" value="NC_014323.1"/>
</dbReference>
<proteinExistence type="predicted"/>
<keyword evidence="2 5" id="KW-0812">Transmembrane</keyword>
<accession>D8IQD7</accession>
<comment type="subcellular location">
    <subcellularLocation>
        <location evidence="1">Membrane</location>
        <topology evidence="1">Multi-pass membrane protein</topology>
    </subcellularLocation>
</comment>
<dbReference type="PANTHER" id="PTHR37422">
    <property type="entry name" value="TEICHURONIC ACID BIOSYNTHESIS PROTEIN TUAE"/>
    <property type="match status" value="1"/>
</dbReference>
<dbReference type="PANTHER" id="PTHR37422:SF17">
    <property type="entry name" value="O-ANTIGEN LIGASE"/>
    <property type="match status" value="1"/>
</dbReference>
<gene>
    <name evidence="7" type="ordered locus">Hsero_3570</name>
</gene>
<dbReference type="InterPro" id="IPR007016">
    <property type="entry name" value="O-antigen_ligase-rel_domated"/>
</dbReference>
<dbReference type="GO" id="GO:0016020">
    <property type="term" value="C:membrane"/>
    <property type="evidence" value="ECO:0007669"/>
    <property type="project" value="UniProtKB-SubCell"/>
</dbReference>
<evidence type="ECO:0000259" key="6">
    <source>
        <dbReference type="Pfam" id="PF04932"/>
    </source>
</evidence>
<evidence type="ECO:0000256" key="4">
    <source>
        <dbReference type="ARBA" id="ARBA00023136"/>
    </source>
</evidence>
<name>D8IQD7_HERSS</name>
<dbReference type="OrthoDB" id="8576060at2"/>
<dbReference type="EMBL" id="CP002039">
    <property type="protein sequence ID" value="ADJ65049.1"/>
    <property type="molecule type" value="Genomic_DNA"/>
</dbReference>
<evidence type="ECO:0000256" key="1">
    <source>
        <dbReference type="ARBA" id="ARBA00004141"/>
    </source>
</evidence>
<feature type="domain" description="O-antigen ligase-related" evidence="6">
    <location>
        <begin position="175"/>
        <end position="330"/>
    </location>
</feature>
<evidence type="ECO:0000313" key="8">
    <source>
        <dbReference type="Proteomes" id="UP000000329"/>
    </source>
</evidence>
<feature type="transmembrane region" description="Helical" evidence="5">
    <location>
        <begin position="136"/>
        <end position="158"/>
    </location>
</feature>
<dbReference type="Proteomes" id="UP000000329">
    <property type="component" value="Chromosome"/>
</dbReference>
<dbReference type="Pfam" id="PF04932">
    <property type="entry name" value="Wzy_C"/>
    <property type="match status" value="1"/>
</dbReference>
<feature type="transmembrane region" description="Helical" evidence="5">
    <location>
        <begin position="353"/>
        <end position="370"/>
    </location>
</feature>
<feature type="transmembrane region" description="Helical" evidence="5">
    <location>
        <begin position="6"/>
        <end position="32"/>
    </location>
</feature>
<evidence type="ECO:0000313" key="7">
    <source>
        <dbReference type="EMBL" id="ADJ65049.1"/>
    </source>
</evidence>
<feature type="transmembrane region" description="Helical" evidence="5">
    <location>
        <begin position="212"/>
        <end position="231"/>
    </location>
</feature>
<feature type="transmembrane region" description="Helical" evidence="5">
    <location>
        <begin position="104"/>
        <end position="124"/>
    </location>
</feature>
<feature type="transmembrane region" description="Helical" evidence="5">
    <location>
        <begin position="165"/>
        <end position="183"/>
    </location>
</feature>
<keyword evidence="3 5" id="KW-1133">Transmembrane helix</keyword>
<reference evidence="7 8" key="1">
    <citation type="submission" date="2010-04" db="EMBL/GenBank/DDBJ databases">
        <title>The genome of Herbaspirillum seropedicae SmR1, an endophytic, nitrogen-fixing, plant-growth promoting beta-Proteobacteria.</title>
        <authorList>
            <person name="Pedrosa F.O."/>
            <person name="Monteiro R.A."/>
            <person name="Wassem R."/>
            <person name="Cruz L.M."/>
            <person name="Ayub R.A."/>
            <person name="Colauto N.B."/>
            <person name="Fernandez M.A."/>
            <person name="Fungaro M.H.P."/>
            <person name="Grisard E.C."/>
            <person name="Hungria M."/>
            <person name="Madeira H.M.F."/>
            <person name="Nodari R.O."/>
            <person name="Osaku C.A."/>
            <person name="Petzl-Erler M.L."/>
            <person name="Terenzi H."/>
            <person name="Vieira L.G.E."/>
            <person name="Almeida M.I.M."/>
            <person name="Alves L.R."/>
            <person name="Arantes O.M.N."/>
            <person name="Balsanelli E."/>
            <person name="Barcellos F.G."/>
            <person name="Baura V.A."/>
            <person name="Binde D.R."/>
            <person name="Campo R.J."/>
            <person name="Chubatsu L.S."/>
            <person name="Chueire L.M.O."/>
            <person name="Ciferri R.R."/>
            <person name="Correa L.C."/>
            <person name="da Conceicao Silva J.L."/>
            <person name="Dabul A.N.G."/>
            <person name="Dambros B.P."/>
            <person name="Faoro H."/>
            <person name="Favetti A."/>
            <person name="Friedermann G."/>
            <person name="Furlaneto M.C."/>
            <person name="Gasques L.S."/>
            <person name="Gimenes C.C.T."/>
            <person name="Gioppo N.M.R."/>
            <person name="Glienke-Blanco C."/>
            <person name="Godoy L.P."/>
            <person name="Guerra M.P."/>
            <person name="Karp S."/>
            <person name="Kava-Cordeiro V."/>
            <person name="Margarido V.P."/>
            <person name="Mathioni S.M."/>
            <person name="Menck-Soares M.A."/>
            <person name="Murace N.K."/>
            <person name="Nicolas M.F."/>
            <person name="Oliveira C.E.C."/>
            <person name="Pagnan N.A.B."/>
            <person name="Pamphile J.A."/>
            <person name="Patussi E.V."/>
            <person name="Pereira L.F.P."/>
            <person name="Pereira-Ferrari L."/>
            <person name="Pinto F.G.S."/>
            <person name="Precoma C."/>
            <person name="Prioli A.J."/>
            <person name="Prioli S.M.A.P."/>
            <person name="Raittz R.T."/>
            <person name="Ramos H.J.O."/>
            <person name="Ribeiro E.M.S.F."/>
            <person name="Rigo L.U."/>
            <person name="Rocha C.L.M.S.C."/>
            <person name="Rocha S.N."/>
            <person name="Santos K."/>
            <person name="Satori D."/>
            <person name="Silva A.G."/>
            <person name="Simao R.C.G."/>
            <person name="Soares M.A.M."/>
            <person name="Souza E.M."/>
            <person name="Steffens M.B.R."/>
            <person name="Steindel M."/>
            <person name="Tadra-Sfeir M.Z."/>
            <person name="Takahashi E.K."/>
            <person name="Torres R.A."/>
            <person name="Valle J.S."/>
            <person name="Vernal J.I."/>
            <person name="Vilas-Boas L.A."/>
            <person name="Watanabe M.A.E."/>
            <person name="Weiss V.A."/>
            <person name="Yates M.A."/>
            <person name="Souza E.M."/>
        </authorList>
    </citation>
    <scope>NUCLEOTIDE SEQUENCE [LARGE SCALE GENOMIC DNA]</scope>
    <source>
        <strain evidence="7 8">SmR1</strain>
    </source>
</reference>
<dbReference type="InterPro" id="IPR051533">
    <property type="entry name" value="WaaL-like"/>
</dbReference>
<feature type="transmembrane region" description="Helical" evidence="5">
    <location>
        <begin position="322"/>
        <end position="341"/>
    </location>
</feature>
<evidence type="ECO:0000256" key="2">
    <source>
        <dbReference type="ARBA" id="ARBA00022692"/>
    </source>
</evidence>
<dbReference type="GeneID" id="29391622"/>
<dbReference type="HOGENOM" id="CLU_049451_0_1_4"/>
<evidence type="ECO:0000256" key="3">
    <source>
        <dbReference type="ARBA" id="ARBA00022989"/>
    </source>
</evidence>
<keyword evidence="7" id="KW-0436">Ligase</keyword>
<feature type="transmembrane region" description="Helical" evidence="5">
    <location>
        <begin position="82"/>
        <end position="97"/>
    </location>
</feature>
<sequence>MGSFTSFSVFLFSAISLIVPSGFSVGSVLLALGSLTLVNKSVRTTLNREDRLILAVLLAYFAVTVAMLLLHHESGKEYDLPLRFFLAAAALLLLRAYPPAPAAFWSGLILGGIGAGVFAGWQYFAHNVRATGYTNAIQYGDISFIIGILCLTGITWAMQQRAARAWVALLIVGGVMGLMGSLFTGSRGSWVALPICLLILCVYYSRSIPARYVWGSLAALVAAIAIVFTVMPSTDFRARISLAFSEASTYMQKKDADSSIGTRMEMWRAGAMAVAEAPVLGMGKAGFVQWETGQIEAGKINALMSGNNHVYNEWLDALVKRGVPGLLVLLALYFVPLRLFIARLKSAPEQAKPYALGGVLLIVNYIGFGFSQVFLAHNSGVMTLGFTMVILWGMLRGEESRS</sequence>
<organism evidence="7 8">
    <name type="scientific">Herbaspirillum seropedicae (strain SmR1)</name>
    <dbReference type="NCBI Taxonomy" id="757424"/>
    <lineage>
        <taxon>Bacteria</taxon>
        <taxon>Pseudomonadati</taxon>
        <taxon>Pseudomonadota</taxon>
        <taxon>Betaproteobacteria</taxon>
        <taxon>Burkholderiales</taxon>
        <taxon>Oxalobacteraceae</taxon>
        <taxon>Herbaspirillum</taxon>
    </lineage>
</organism>
<keyword evidence="8" id="KW-1185">Reference proteome</keyword>
<dbReference type="STRING" id="757424.Hsero_3570"/>
<feature type="transmembrane region" description="Helical" evidence="5">
    <location>
        <begin position="52"/>
        <end position="70"/>
    </location>
</feature>
<protein>
    <submittedName>
        <fullName evidence="7">Lipid A core-O-antigen ligase protein</fullName>
    </submittedName>
</protein>
<dbReference type="KEGG" id="hse:Hsero_3570"/>
<dbReference type="eggNOG" id="COG3307">
    <property type="taxonomic scope" value="Bacteria"/>
</dbReference>
<feature type="transmembrane region" description="Helical" evidence="5">
    <location>
        <begin position="189"/>
        <end position="205"/>
    </location>
</feature>
<keyword evidence="4 5" id="KW-0472">Membrane</keyword>